<dbReference type="SMART" id="SM00577">
    <property type="entry name" value="CPDc"/>
    <property type="match status" value="1"/>
</dbReference>
<feature type="active site" description="4-aspartylphosphate intermediate" evidence="6">
    <location>
        <position position="419"/>
    </location>
</feature>
<feature type="compositionally biased region" description="Low complexity" evidence="8">
    <location>
        <begin position="215"/>
        <end position="225"/>
    </location>
</feature>
<accession>A0A8B9XP72</accession>
<name>A0A8B9XP72_BOSMU</name>
<feature type="compositionally biased region" description="Pro residues" evidence="8">
    <location>
        <begin position="59"/>
        <end position="74"/>
    </location>
</feature>
<keyword evidence="11" id="KW-1185">Reference proteome</keyword>
<dbReference type="SFLD" id="SFLDG01124">
    <property type="entry name" value="C0.1:_RNA_Pol_CTD_Phosphatase"/>
    <property type="match status" value="1"/>
</dbReference>
<feature type="compositionally biased region" description="Pro residues" evidence="8">
    <location>
        <begin position="176"/>
        <end position="214"/>
    </location>
</feature>
<reference evidence="10" key="3">
    <citation type="submission" date="2025-09" db="UniProtKB">
        <authorList>
            <consortium name="Ensembl"/>
        </authorList>
    </citation>
    <scope>IDENTIFICATION</scope>
</reference>
<dbReference type="PANTHER" id="PTHR12210">
    <property type="entry name" value="DULLARD PROTEIN PHOSPHATASE"/>
    <property type="match status" value="1"/>
</dbReference>
<feature type="site" description="Transition state stabilizer" evidence="7">
    <location>
        <position position="513"/>
    </location>
</feature>
<evidence type="ECO:0000313" key="11">
    <source>
        <dbReference type="Proteomes" id="UP000694520"/>
    </source>
</evidence>
<dbReference type="InterPro" id="IPR050365">
    <property type="entry name" value="TIM50"/>
</dbReference>
<protein>
    <recommendedName>
        <fullName evidence="1">protein-serine/threonine phosphatase</fullName>
        <ecNumber evidence="1">3.1.3.16</ecNumber>
    </recommendedName>
</protein>
<evidence type="ECO:0000256" key="2">
    <source>
        <dbReference type="ARBA" id="ARBA00022801"/>
    </source>
</evidence>
<keyword evidence="2" id="KW-0378">Hydrolase</keyword>
<evidence type="ECO:0000256" key="7">
    <source>
        <dbReference type="PIRSR" id="PIRSR640078-3"/>
    </source>
</evidence>
<evidence type="ECO:0000256" key="4">
    <source>
        <dbReference type="ARBA" id="ARBA00047761"/>
    </source>
</evidence>
<dbReference type="InterPro" id="IPR011948">
    <property type="entry name" value="Dullard_phosphatase"/>
</dbReference>
<evidence type="ECO:0000256" key="3">
    <source>
        <dbReference type="ARBA" id="ARBA00022912"/>
    </source>
</evidence>
<dbReference type="InterPro" id="IPR040078">
    <property type="entry name" value="RNA_Pol_CTD_Phosphatase"/>
</dbReference>
<evidence type="ECO:0000256" key="8">
    <source>
        <dbReference type="SAM" id="MobiDB-lite"/>
    </source>
</evidence>
<dbReference type="Gene3D" id="3.40.50.1000">
    <property type="entry name" value="HAD superfamily/HAD-like"/>
    <property type="match status" value="1"/>
</dbReference>
<dbReference type="SUPFAM" id="SSF56784">
    <property type="entry name" value="HAD-like"/>
    <property type="match status" value="1"/>
</dbReference>
<reference evidence="10" key="1">
    <citation type="submission" date="2019-05" db="EMBL/GenBank/DDBJ databases">
        <authorList>
            <person name="Zhang S."/>
            <person name="Liu J."/>
        </authorList>
    </citation>
    <scope>NUCLEOTIDE SEQUENCE [LARGE SCALE GENOMIC DNA]</scope>
</reference>
<dbReference type="GO" id="GO:0008420">
    <property type="term" value="F:RNA polymerase II CTD heptapeptide repeat phosphatase activity"/>
    <property type="evidence" value="ECO:0007669"/>
    <property type="project" value="InterPro"/>
</dbReference>
<dbReference type="Proteomes" id="UP000694520">
    <property type="component" value="Chromosome 22"/>
</dbReference>
<dbReference type="GeneTree" id="ENSGT01040000240451"/>
<dbReference type="Ensembl" id="ENSBGRT00000026087.1">
    <property type="protein sequence ID" value="ENSBGRP00000022596.1"/>
    <property type="gene ID" value="ENSBGRG00000014207.1"/>
</dbReference>
<evidence type="ECO:0000256" key="1">
    <source>
        <dbReference type="ARBA" id="ARBA00013081"/>
    </source>
</evidence>
<dbReference type="Pfam" id="PF03031">
    <property type="entry name" value="NIF"/>
    <property type="match status" value="1"/>
</dbReference>
<dbReference type="EC" id="3.1.3.16" evidence="1"/>
<evidence type="ECO:0000256" key="6">
    <source>
        <dbReference type="PIRSR" id="PIRSR640078-1"/>
    </source>
</evidence>
<feature type="compositionally biased region" description="Basic and acidic residues" evidence="8">
    <location>
        <begin position="1"/>
        <end position="11"/>
    </location>
</feature>
<dbReference type="InterPro" id="IPR036412">
    <property type="entry name" value="HAD-like_sf"/>
</dbReference>
<evidence type="ECO:0000259" key="9">
    <source>
        <dbReference type="PROSITE" id="PS50969"/>
    </source>
</evidence>
<comment type="catalytic activity">
    <reaction evidence="5">
        <text>O-phospho-L-threonyl-[protein] + H2O = L-threonyl-[protein] + phosphate</text>
        <dbReference type="Rhea" id="RHEA:47004"/>
        <dbReference type="Rhea" id="RHEA-COMP:11060"/>
        <dbReference type="Rhea" id="RHEA-COMP:11605"/>
        <dbReference type="ChEBI" id="CHEBI:15377"/>
        <dbReference type="ChEBI" id="CHEBI:30013"/>
        <dbReference type="ChEBI" id="CHEBI:43474"/>
        <dbReference type="ChEBI" id="CHEBI:61977"/>
        <dbReference type="EC" id="3.1.3.16"/>
    </reaction>
</comment>
<dbReference type="InterPro" id="IPR004274">
    <property type="entry name" value="FCP1_dom"/>
</dbReference>
<dbReference type="CDD" id="cd07521">
    <property type="entry name" value="HAD_FCP1-like"/>
    <property type="match status" value="1"/>
</dbReference>
<dbReference type="NCBIfam" id="TIGR02251">
    <property type="entry name" value="HIF-SF_euk"/>
    <property type="match status" value="1"/>
</dbReference>
<feature type="active site" description="Proton donor" evidence="6">
    <location>
        <position position="421"/>
    </location>
</feature>
<dbReference type="InterPro" id="IPR023214">
    <property type="entry name" value="HAD_sf"/>
</dbReference>
<reference evidence="10" key="2">
    <citation type="submission" date="2025-08" db="UniProtKB">
        <authorList>
            <consortium name="Ensembl"/>
        </authorList>
    </citation>
    <scope>IDENTIFICATION</scope>
</reference>
<keyword evidence="3" id="KW-0904">Protein phosphatase</keyword>
<feature type="compositionally biased region" description="Low complexity" evidence="8">
    <location>
        <begin position="286"/>
        <end position="295"/>
    </location>
</feature>
<feature type="domain" description="FCP1 homology" evidence="9">
    <location>
        <begin position="409"/>
        <end position="567"/>
    </location>
</feature>
<dbReference type="AlphaFoldDB" id="A0A8B9XP72"/>
<sequence>MSPRFPCRDVPHAAPPPRHPHGTLLPIPRLYLLFFLPSPGKYPSKGPPHSPIRAISPRTPGPYPHPRGPLPSPRHPSAHSSARLLTAFAPQAAHLTHLPRPLTPHTPRPSHLPPGPLWNPLHPKPVPPTPRLPKNPSRPPPSASVSPRTPLPPGLAGSAGGGGGGGGRSPGRDTPTRPPSRFPSFPPSFPPSLPPALAPRLLLPPRPLPLPAAPGLPLRLSLRGSPGRGSGVHGDEAAAAPAQRRRRRRERGREPGPPLTERGAGRRARPGGGGERPRPAAPRAPAPRARAPGCRGRAGGRPPRRAPMDGPAIITQVTNPKEDEGRAPGAGEKASQCNVSLKKQRSRSILSSFFCCFRDYNVDAPPGSSPGVLPPLVEENGGLQKGDQRQIIPIPSPPAKYLLPEVTVLDYGKKCVVIDLDETLVHSSFKPISNADFIVPVEIDGTIHQVYVLKRPHVDEFLQRMGQLFECVLFTASLAKYADPVADLLDRWGVFRARLFRESCVFHRGNYVKDLSRLGRELSKVIIVDNSPASYIFHPENAVPVQSWFDDMTDTELLDLIPFFEGLSQEDDVYSMLHRLCMKPAANHILPTALWSADCRAFRREVL</sequence>
<organism evidence="10 11">
    <name type="scientific">Bos mutus grunniens</name>
    <name type="common">Wild yak</name>
    <name type="synonym">Bos grunniens</name>
    <dbReference type="NCBI Taxonomy" id="30521"/>
    <lineage>
        <taxon>Eukaryota</taxon>
        <taxon>Metazoa</taxon>
        <taxon>Chordata</taxon>
        <taxon>Craniata</taxon>
        <taxon>Vertebrata</taxon>
        <taxon>Euteleostomi</taxon>
        <taxon>Mammalia</taxon>
        <taxon>Eutheria</taxon>
        <taxon>Laurasiatheria</taxon>
        <taxon>Artiodactyla</taxon>
        <taxon>Ruminantia</taxon>
        <taxon>Pecora</taxon>
        <taxon>Bovidae</taxon>
        <taxon>Bovinae</taxon>
        <taxon>Bos</taxon>
    </lineage>
</organism>
<evidence type="ECO:0000313" key="10">
    <source>
        <dbReference type="Ensembl" id="ENSBGRP00000022596.1"/>
    </source>
</evidence>
<feature type="compositionally biased region" description="Gly residues" evidence="8">
    <location>
        <begin position="157"/>
        <end position="169"/>
    </location>
</feature>
<feature type="region of interest" description="Disordered" evidence="8">
    <location>
        <begin position="97"/>
        <end position="333"/>
    </location>
</feature>
<dbReference type="PRINTS" id="PR01217">
    <property type="entry name" value="PRICHEXTENSN"/>
</dbReference>
<evidence type="ECO:0000256" key="5">
    <source>
        <dbReference type="ARBA" id="ARBA00048336"/>
    </source>
</evidence>
<comment type="catalytic activity">
    <reaction evidence="4">
        <text>O-phospho-L-seryl-[protein] + H2O = L-seryl-[protein] + phosphate</text>
        <dbReference type="Rhea" id="RHEA:20629"/>
        <dbReference type="Rhea" id="RHEA-COMP:9863"/>
        <dbReference type="Rhea" id="RHEA-COMP:11604"/>
        <dbReference type="ChEBI" id="CHEBI:15377"/>
        <dbReference type="ChEBI" id="CHEBI:29999"/>
        <dbReference type="ChEBI" id="CHEBI:43474"/>
        <dbReference type="ChEBI" id="CHEBI:83421"/>
        <dbReference type="EC" id="3.1.3.16"/>
    </reaction>
</comment>
<feature type="site" description="Transition state stabilizer" evidence="7">
    <location>
        <position position="475"/>
    </location>
</feature>
<dbReference type="PROSITE" id="PS50969">
    <property type="entry name" value="FCP1"/>
    <property type="match status" value="1"/>
</dbReference>
<feature type="region of interest" description="Disordered" evidence="8">
    <location>
        <begin position="42"/>
        <end position="80"/>
    </location>
</feature>
<dbReference type="SFLD" id="SFLDS00003">
    <property type="entry name" value="Haloacid_Dehalogenase"/>
    <property type="match status" value="1"/>
</dbReference>
<feature type="region of interest" description="Disordered" evidence="8">
    <location>
        <begin position="1"/>
        <end position="21"/>
    </location>
</feature>
<proteinExistence type="predicted"/>
<feature type="compositionally biased region" description="Pro residues" evidence="8">
    <location>
        <begin position="101"/>
        <end position="142"/>
    </location>
</feature>